<dbReference type="InterPro" id="IPR023198">
    <property type="entry name" value="PGP-like_dom2"/>
</dbReference>
<dbReference type="InterPro" id="IPR006439">
    <property type="entry name" value="HAD-SF_hydro_IA"/>
</dbReference>
<sequence length="197" mass="22959">MEPVVNAFDMTIYPLMQIIKEEMDSQVTYDELRHYRLFSGLKVLELLGIKDVPVVYERWVRYVNEYETKASIYYNFEDIIRSFDNKVIQTVVSSKNREQYAIDKEYKKIHDCFSEVVLLEDTQKHKSNAQPLLQCTTLLGIDPKKCLYIGDSLSDFESAKNAEMNFAVASWGSLKVVQFKNPTYILKYPKNLLAIIS</sequence>
<dbReference type="InterPro" id="IPR036412">
    <property type="entry name" value="HAD-like_sf"/>
</dbReference>
<dbReference type="InterPro" id="IPR050155">
    <property type="entry name" value="HAD-like_hydrolase_sf"/>
</dbReference>
<dbReference type="Proteomes" id="UP000193435">
    <property type="component" value="Unassembled WGS sequence"/>
</dbReference>
<dbReference type="InterPro" id="IPR041492">
    <property type="entry name" value="HAD_2"/>
</dbReference>
<dbReference type="SUPFAM" id="SSF56784">
    <property type="entry name" value="HAD-like"/>
    <property type="match status" value="1"/>
</dbReference>
<dbReference type="RefSeq" id="WP_085559166.1">
    <property type="nucleotide sequence ID" value="NZ_FOAH01000036.1"/>
</dbReference>
<evidence type="ECO:0000313" key="1">
    <source>
        <dbReference type="EMBL" id="SMH28693.1"/>
    </source>
</evidence>
<dbReference type="Pfam" id="PF13419">
    <property type="entry name" value="HAD_2"/>
    <property type="match status" value="1"/>
</dbReference>
<dbReference type="EMBL" id="FXBJ01000002">
    <property type="protein sequence ID" value="SMH28693.1"/>
    <property type="molecule type" value="Genomic_DNA"/>
</dbReference>
<gene>
    <name evidence="1" type="ORF">SAMN04488700_0964</name>
</gene>
<accession>A0A1X7MV01</accession>
<proteinExistence type="predicted"/>
<dbReference type="InterPro" id="IPR023214">
    <property type="entry name" value="HAD_sf"/>
</dbReference>
<dbReference type="PANTHER" id="PTHR43434:SF1">
    <property type="entry name" value="PHOSPHOGLYCOLATE PHOSPHATASE"/>
    <property type="match status" value="1"/>
</dbReference>
<dbReference type="Gene3D" id="3.40.50.1000">
    <property type="entry name" value="HAD superfamily/HAD-like"/>
    <property type="match status" value="1"/>
</dbReference>
<evidence type="ECO:0000313" key="2">
    <source>
        <dbReference type="Proteomes" id="UP000193435"/>
    </source>
</evidence>
<dbReference type="PANTHER" id="PTHR43434">
    <property type="entry name" value="PHOSPHOGLYCOLATE PHOSPHATASE"/>
    <property type="match status" value="1"/>
</dbReference>
<dbReference type="GO" id="GO:0008967">
    <property type="term" value="F:phosphoglycolate phosphatase activity"/>
    <property type="evidence" value="ECO:0007669"/>
    <property type="project" value="TreeGrafter"/>
</dbReference>
<dbReference type="STRING" id="1073423.SAMN04488700_0964"/>
<protein>
    <submittedName>
        <fullName evidence="1">Haloacid dehalogenase superfamily, subfamily IA, variant 1 with third motif having Dx(3-4)D or Dx(3-4)E</fullName>
    </submittedName>
</protein>
<dbReference type="AlphaFoldDB" id="A0A1X7MV01"/>
<name>A0A1X7MV01_9LACT</name>
<dbReference type="GO" id="GO:0006281">
    <property type="term" value="P:DNA repair"/>
    <property type="evidence" value="ECO:0007669"/>
    <property type="project" value="TreeGrafter"/>
</dbReference>
<dbReference type="Gene3D" id="1.10.150.240">
    <property type="entry name" value="Putative phosphatase, domain 2"/>
    <property type="match status" value="1"/>
</dbReference>
<organism evidence="1 2">
    <name type="scientific">Carnobacterium iners</name>
    <dbReference type="NCBI Taxonomy" id="1073423"/>
    <lineage>
        <taxon>Bacteria</taxon>
        <taxon>Bacillati</taxon>
        <taxon>Bacillota</taxon>
        <taxon>Bacilli</taxon>
        <taxon>Lactobacillales</taxon>
        <taxon>Carnobacteriaceae</taxon>
        <taxon>Carnobacterium</taxon>
    </lineage>
</organism>
<dbReference type="NCBIfam" id="TIGR01549">
    <property type="entry name" value="HAD-SF-IA-v1"/>
    <property type="match status" value="1"/>
</dbReference>
<dbReference type="GO" id="GO:0005829">
    <property type="term" value="C:cytosol"/>
    <property type="evidence" value="ECO:0007669"/>
    <property type="project" value="TreeGrafter"/>
</dbReference>
<keyword evidence="2" id="KW-1185">Reference proteome</keyword>
<dbReference type="OrthoDB" id="9807630at2"/>
<reference evidence="1 2" key="1">
    <citation type="submission" date="2017-04" db="EMBL/GenBank/DDBJ databases">
        <authorList>
            <person name="Afonso C.L."/>
            <person name="Miller P.J."/>
            <person name="Scott M.A."/>
            <person name="Spackman E."/>
            <person name="Goraichik I."/>
            <person name="Dimitrov K.M."/>
            <person name="Suarez D.L."/>
            <person name="Swayne D.E."/>
        </authorList>
    </citation>
    <scope>NUCLEOTIDE SEQUENCE [LARGE SCALE GENOMIC DNA]</scope>
    <source>
        <strain evidence="1 2">LMG26642</strain>
    </source>
</reference>